<organism evidence="1 2">
    <name type="scientific">Plakobranchus ocellatus</name>
    <dbReference type="NCBI Taxonomy" id="259542"/>
    <lineage>
        <taxon>Eukaryota</taxon>
        <taxon>Metazoa</taxon>
        <taxon>Spiralia</taxon>
        <taxon>Lophotrochozoa</taxon>
        <taxon>Mollusca</taxon>
        <taxon>Gastropoda</taxon>
        <taxon>Heterobranchia</taxon>
        <taxon>Euthyneura</taxon>
        <taxon>Panpulmonata</taxon>
        <taxon>Sacoglossa</taxon>
        <taxon>Placobranchoidea</taxon>
        <taxon>Plakobranchidae</taxon>
        <taxon>Plakobranchus</taxon>
    </lineage>
</organism>
<proteinExistence type="predicted"/>
<reference evidence="1 2" key="1">
    <citation type="journal article" date="2021" name="Elife">
        <title>Chloroplast acquisition without the gene transfer in kleptoplastic sea slugs, Plakobranchus ocellatus.</title>
        <authorList>
            <person name="Maeda T."/>
            <person name="Takahashi S."/>
            <person name="Yoshida T."/>
            <person name="Shimamura S."/>
            <person name="Takaki Y."/>
            <person name="Nagai Y."/>
            <person name="Toyoda A."/>
            <person name="Suzuki Y."/>
            <person name="Arimoto A."/>
            <person name="Ishii H."/>
            <person name="Satoh N."/>
            <person name="Nishiyama T."/>
            <person name="Hasebe M."/>
            <person name="Maruyama T."/>
            <person name="Minagawa J."/>
            <person name="Obokata J."/>
            <person name="Shigenobu S."/>
        </authorList>
    </citation>
    <scope>NUCLEOTIDE SEQUENCE [LARGE SCALE GENOMIC DNA]</scope>
</reference>
<dbReference type="PANTHER" id="PTHR47027">
    <property type="entry name" value="REVERSE TRANSCRIPTASE DOMAIN-CONTAINING PROTEIN"/>
    <property type="match status" value="1"/>
</dbReference>
<name>A0AAV4C7T0_9GAST</name>
<dbReference type="AlphaFoldDB" id="A0AAV4C7T0"/>
<keyword evidence="2" id="KW-1185">Reference proteome</keyword>
<dbReference type="PANTHER" id="PTHR47027:SF25">
    <property type="entry name" value="REVERSE TRANSCRIPTASE DOMAIN-CONTAINING PROTEIN"/>
    <property type="match status" value="1"/>
</dbReference>
<protein>
    <submittedName>
        <fullName evidence="1">Endonuclease-reverse transcriptase</fullName>
    </submittedName>
</protein>
<dbReference type="EMBL" id="BLXT01006069">
    <property type="protein sequence ID" value="GFO28609.1"/>
    <property type="molecule type" value="Genomic_DNA"/>
</dbReference>
<keyword evidence="1" id="KW-0378">Hydrolase</keyword>
<gene>
    <name evidence="1" type="ORF">PoB_005511400</name>
</gene>
<dbReference type="Proteomes" id="UP000735302">
    <property type="component" value="Unassembled WGS sequence"/>
</dbReference>
<accession>A0AAV4C7T0</accession>
<comment type="caution">
    <text evidence="1">The sequence shown here is derived from an EMBL/GenBank/DDBJ whole genome shotgun (WGS) entry which is preliminary data.</text>
</comment>
<dbReference type="GO" id="GO:0004519">
    <property type="term" value="F:endonuclease activity"/>
    <property type="evidence" value="ECO:0007669"/>
    <property type="project" value="UniProtKB-KW"/>
</dbReference>
<sequence length="161" mass="19222">MYGHLKETSKLKCKLLSKVEEIKQVTKFKYLGYLIIPGGRRTSEISKTIFIAKDTFPKMKPILANRNISMKIKLKVMKRYVWSVLVYGSEYWTINKETEKKLEAVKMWFISRMVRISWTEKESKEQEKKLEAVEIWFIRGMMRISWTEKKSNELVLKETKS</sequence>
<evidence type="ECO:0000313" key="1">
    <source>
        <dbReference type="EMBL" id="GFO28609.1"/>
    </source>
</evidence>
<evidence type="ECO:0000313" key="2">
    <source>
        <dbReference type="Proteomes" id="UP000735302"/>
    </source>
</evidence>
<keyword evidence="1" id="KW-0255">Endonuclease</keyword>
<keyword evidence="1" id="KW-0540">Nuclease</keyword>